<evidence type="ECO:0000256" key="2">
    <source>
        <dbReference type="ARBA" id="ARBA00005466"/>
    </source>
</evidence>
<evidence type="ECO:0000256" key="6">
    <source>
        <dbReference type="SAM" id="SignalP"/>
    </source>
</evidence>
<evidence type="ECO:0000256" key="4">
    <source>
        <dbReference type="ARBA" id="ARBA00022827"/>
    </source>
</evidence>
<name>A0AAD3DKU6_9CHLO</name>
<dbReference type="Gene3D" id="3.30.465.10">
    <property type="match status" value="1"/>
</dbReference>
<dbReference type="PANTHER" id="PTHR42973">
    <property type="entry name" value="BINDING OXIDOREDUCTASE, PUTATIVE (AFU_ORTHOLOGUE AFUA_1G17690)-RELATED"/>
    <property type="match status" value="1"/>
</dbReference>
<gene>
    <name evidence="8" type="ORF">Agub_g4520</name>
</gene>
<dbReference type="Pfam" id="PF08031">
    <property type="entry name" value="BBE"/>
    <property type="match status" value="1"/>
</dbReference>
<dbReference type="GO" id="GO:0016491">
    <property type="term" value="F:oxidoreductase activity"/>
    <property type="evidence" value="ECO:0007669"/>
    <property type="project" value="UniProtKB-KW"/>
</dbReference>
<organism evidence="8 9">
    <name type="scientific">Astrephomene gubernaculifera</name>
    <dbReference type="NCBI Taxonomy" id="47775"/>
    <lineage>
        <taxon>Eukaryota</taxon>
        <taxon>Viridiplantae</taxon>
        <taxon>Chlorophyta</taxon>
        <taxon>core chlorophytes</taxon>
        <taxon>Chlorophyceae</taxon>
        <taxon>CS clade</taxon>
        <taxon>Chlamydomonadales</taxon>
        <taxon>Astrephomenaceae</taxon>
        <taxon>Astrephomene</taxon>
    </lineage>
</organism>
<feature type="chain" id="PRO_5042067658" description="FAD-binding PCMH-type domain-containing protein" evidence="6">
    <location>
        <begin position="51"/>
        <end position="537"/>
    </location>
</feature>
<dbReference type="EMBL" id="BMAR01000005">
    <property type="protein sequence ID" value="GFR43438.1"/>
    <property type="molecule type" value="Genomic_DNA"/>
</dbReference>
<dbReference type="InterPro" id="IPR016166">
    <property type="entry name" value="FAD-bd_PCMH"/>
</dbReference>
<feature type="signal peptide" evidence="6">
    <location>
        <begin position="1"/>
        <end position="50"/>
    </location>
</feature>
<keyword evidence="4" id="KW-0274">FAD</keyword>
<dbReference type="SUPFAM" id="SSF56176">
    <property type="entry name" value="FAD-binding/transporter-associated domain-like"/>
    <property type="match status" value="1"/>
</dbReference>
<dbReference type="InterPro" id="IPR050416">
    <property type="entry name" value="FAD-linked_Oxidoreductase"/>
</dbReference>
<dbReference type="InterPro" id="IPR016169">
    <property type="entry name" value="FAD-bd_PCMH_sub2"/>
</dbReference>
<dbReference type="AlphaFoldDB" id="A0AAD3DKU6"/>
<keyword evidence="6" id="KW-0732">Signal</keyword>
<evidence type="ECO:0000256" key="5">
    <source>
        <dbReference type="ARBA" id="ARBA00023002"/>
    </source>
</evidence>
<dbReference type="PANTHER" id="PTHR42973:SF39">
    <property type="entry name" value="FAD-BINDING PCMH-TYPE DOMAIN-CONTAINING PROTEIN"/>
    <property type="match status" value="1"/>
</dbReference>
<comment type="cofactor">
    <cofactor evidence="1">
        <name>FAD</name>
        <dbReference type="ChEBI" id="CHEBI:57692"/>
    </cofactor>
</comment>
<comment type="caution">
    <text evidence="8">The sequence shown here is derived from an EMBL/GenBank/DDBJ whole genome shotgun (WGS) entry which is preliminary data.</text>
</comment>
<accession>A0AAD3DKU6</accession>
<evidence type="ECO:0000259" key="7">
    <source>
        <dbReference type="PROSITE" id="PS51387"/>
    </source>
</evidence>
<dbReference type="Pfam" id="PF01565">
    <property type="entry name" value="FAD_binding_4"/>
    <property type="match status" value="1"/>
</dbReference>
<comment type="similarity">
    <text evidence="2">Belongs to the oxygen-dependent FAD-linked oxidoreductase family.</text>
</comment>
<dbReference type="GO" id="GO:0071949">
    <property type="term" value="F:FAD binding"/>
    <property type="evidence" value="ECO:0007669"/>
    <property type="project" value="InterPro"/>
</dbReference>
<dbReference type="PROSITE" id="PS51387">
    <property type="entry name" value="FAD_PCMH"/>
    <property type="match status" value="1"/>
</dbReference>
<evidence type="ECO:0000313" key="8">
    <source>
        <dbReference type="EMBL" id="GFR43438.1"/>
    </source>
</evidence>
<dbReference type="Gene3D" id="3.40.462.20">
    <property type="match status" value="1"/>
</dbReference>
<evidence type="ECO:0000256" key="3">
    <source>
        <dbReference type="ARBA" id="ARBA00022630"/>
    </source>
</evidence>
<sequence>MCNMQPMPNTELQKYAFNHFQMAIKMAERHHRVPCFLLLLLTWTTSLVASADGAFCLPSVSSCWPTTKAFNAWRASLGNNTDVYFPDKQPDMFLSKSVSMNLLKSNYPGIIVVPATERDLRLSVAFAFANGIRVVAMCSGHDFNGRSTGRGIMLIKTDKLKSISYDATAKTITFGSGNMHGDIYSFLAPKGRVYVGGQSKTVCPAGCLAGGCHGLLSRQYGLGSDNIIEIQIVLYNGTAIRASKTRNADLFNAYLGAGQNSFGVALSFTARTFPAPPAVWEINVALNIELPDQPGGPNVLNTFIMNATWFNSLPLELAGNIHITGSTMLLNLIYTGKDSNAVQASLGSLFRSPFITGVEVNNYTDVYQLALNSYPPSSEIWQRKFIVNGFVPPQQPLLDGVADIIITTKPDMWLWFVYGGAVRKGTVGSVPPGMRDAMYQILIGTQWNDPNEDEQYMAALEMFVPSLYGTVPYSYNNEYTSWGDKYGVVRDWKTRFFANYDSLLSVKDKYDPCNFFTVQYGVASDLPKATCKGGSKK</sequence>
<keyword evidence="5" id="KW-0560">Oxidoreductase</keyword>
<dbReference type="InterPro" id="IPR012951">
    <property type="entry name" value="BBE"/>
</dbReference>
<proteinExistence type="inferred from homology"/>
<dbReference type="InterPro" id="IPR036318">
    <property type="entry name" value="FAD-bd_PCMH-like_sf"/>
</dbReference>
<feature type="domain" description="FAD-binding PCMH-type" evidence="7">
    <location>
        <begin position="104"/>
        <end position="275"/>
    </location>
</feature>
<evidence type="ECO:0000313" key="9">
    <source>
        <dbReference type="Proteomes" id="UP001054857"/>
    </source>
</evidence>
<reference evidence="8 9" key="1">
    <citation type="journal article" date="2021" name="Sci. Rep.">
        <title>Genome sequencing of the multicellular alga Astrephomene provides insights into convergent evolution of germ-soma differentiation.</title>
        <authorList>
            <person name="Yamashita S."/>
            <person name="Yamamoto K."/>
            <person name="Matsuzaki R."/>
            <person name="Suzuki S."/>
            <person name="Yamaguchi H."/>
            <person name="Hirooka S."/>
            <person name="Minakuchi Y."/>
            <person name="Miyagishima S."/>
            <person name="Kawachi M."/>
            <person name="Toyoda A."/>
            <person name="Nozaki H."/>
        </authorList>
    </citation>
    <scope>NUCLEOTIDE SEQUENCE [LARGE SCALE GENOMIC DNA]</scope>
    <source>
        <strain evidence="8 9">NIES-4017</strain>
    </source>
</reference>
<keyword evidence="3" id="KW-0285">Flavoprotein</keyword>
<keyword evidence="9" id="KW-1185">Reference proteome</keyword>
<protein>
    <recommendedName>
        <fullName evidence="7">FAD-binding PCMH-type domain-containing protein</fullName>
    </recommendedName>
</protein>
<evidence type="ECO:0000256" key="1">
    <source>
        <dbReference type="ARBA" id="ARBA00001974"/>
    </source>
</evidence>
<dbReference type="InterPro" id="IPR006094">
    <property type="entry name" value="Oxid_FAD_bind_N"/>
</dbReference>
<dbReference type="Proteomes" id="UP001054857">
    <property type="component" value="Unassembled WGS sequence"/>
</dbReference>